<dbReference type="SUPFAM" id="SSF51735">
    <property type="entry name" value="NAD(P)-binding Rossmann-fold domains"/>
    <property type="match status" value="1"/>
</dbReference>
<accession>A0ABY1RG79</accession>
<name>A0ABY1RG79_9MICO</name>
<dbReference type="PROSITE" id="PS00059">
    <property type="entry name" value="ADH_ZINC"/>
    <property type="match status" value="1"/>
</dbReference>
<proteinExistence type="inferred from homology"/>
<feature type="domain" description="Enoyl reductase (ER)" evidence="8">
    <location>
        <begin position="17"/>
        <end position="338"/>
    </location>
</feature>
<comment type="cofactor">
    <cofactor evidence="1 7">
        <name>Zn(2+)</name>
        <dbReference type="ChEBI" id="CHEBI:29105"/>
    </cofactor>
</comment>
<evidence type="ECO:0000256" key="2">
    <source>
        <dbReference type="ARBA" id="ARBA00022723"/>
    </source>
</evidence>
<dbReference type="SMART" id="SM00829">
    <property type="entry name" value="PKS_ER"/>
    <property type="match status" value="1"/>
</dbReference>
<reference evidence="9 10" key="1">
    <citation type="submission" date="2017-04" db="EMBL/GenBank/DDBJ databases">
        <authorList>
            <person name="Varghese N."/>
            <person name="Submissions S."/>
        </authorList>
    </citation>
    <scope>NUCLEOTIDE SEQUENCE [LARGE SCALE GENOMIC DNA]</scope>
    <source>
        <strain evidence="9 10">VKM Ac-1784</strain>
    </source>
</reference>
<dbReference type="SUPFAM" id="SSF50129">
    <property type="entry name" value="GroES-like"/>
    <property type="match status" value="1"/>
</dbReference>
<dbReference type="InterPro" id="IPR013154">
    <property type="entry name" value="ADH-like_N"/>
</dbReference>
<dbReference type="EC" id="1.1.1.2" evidence="5"/>
<dbReference type="InterPro" id="IPR047109">
    <property type="entry name" value="CAD-like"/>
</dbReference>
<dbReference type="Pfam" id="PF00107">
    <property type="entry name" value="ADH_zinc_N"/>
    <property type="match status" value="1"/>
</dbReference>
<keyword evidence="3 7" id="KW-0862">Zinc</keyword>
<dbReference type="RefSeq" id="WP_086474277.1">
    <property type="nucleotide sequence ID" value="NZ_FXWJ01000003.1"/>
</dbReference>
<evidence type="ECO:0000313" key="9">
    <source>
        <dbReference type="EMBL" id="SMQ71273.1"/>
    </source>
</evidence>
<comment type="similarity">
    <text evidence="7">Belongs to the zinc-containing alcohol dehydrogenase family.</text>
</comment>
<evidence type="ECO:0000256" key="6">
    <source>
        <dbReference type="ARBA" id="ARBA00048262"/>
    </source>
</evidence>
<evidence type="ECO:0000256" key="5">
    <source>
        <dbReference type="ARBA" id="ARBA00024074"/>
    </source>
</evidence>
<gene>
    <name evidence="9" type="ORF">SAMN06295909_2519</name>
</gene>
<evidence type="ECO:0000256" key="3">
    <source>
        <dbReference type="ARBA" id="ARBA00022833"/>
    </source>
</evidence>
<dbReference type="Gene3D" id="3.40.50.720">
    <property type="entry name" value="NAD(P)-binding Rossmann-like Domain"/>
    <property type="match status" value="1"/>
</dbReference>
<dbReference type="InterPro" id="IPR020843">
    <property type="entry name" value="ER"/>
</dbReference>
<sequence length="340" mass="36181">MENYLLINALAADAPAGTLTGRTIDLGDLERYQVDVRVTHVGICHTDVGMIDNEWGFSQYPLVPGHEIVGVVEAIGEAVVGLEVGQRVGVGALCGSCMTCEWCLRGQQHVCPNGVATIFGGHHGGFASHVRVDDFRFAFALPDSLASEHAAPLMCAGATAFTPFVHYGVKPTDRVAIVGIGGLGHLAVQYAAAWGCEVTAISSTNAKRDEARALGAHHFVASGDEGAMATVRGKFDFILSTVGADLPWTDYVEALRPQGTLCIAGTSPSPFQVSLYHLLSEERRIVGGKTGALDDTAQMLTFTARHNITPMIEQFAMSDADAAVDRVRRGDVRYRAVLEA</sequence>
<dbReference type="Gene3D" id="3.90.180.10">
    <property type="entry name" value="Medium-chain alcohol dehydrogenases, catalytic domain"/>
    <property type="match status" value="1"/>
</dbReference>
<keyword evidence="10" id="KW-1185">Reference proteome</keyword>
<evidence type="ECO:0000313" key="10">
    <source>
        <dbReference type="Proteomes" id="UP000194464"/>
    </source>
</evidence>
<evidence type="ECO:0000256" key="7">
    <source>
        <dbReference type="RuleBase" id="RU361277"/>
    </source>
</evidence>
<protein>
    <recommendedName>
        <fullName evidence="5">alcohol dehydrogenase (NADP(+))</fullName>
        <ecNumber evidence="5">1.1.1.2</ecNumber>
    </recommendedName>
</protein>
<evidence type="ECO:0000256" key="4">
    <source>
        <dbReference type="ARBA" id="ARBA00023002"/>
    </source>
</evidence>
<dbReference type="Proteomes" id="UP000194464">
    <property type="component" value="Unassembled WGS sequence"/>
</dbReference>
<dbReference type="CDD" id="cd05283">
    <property type="entry name" value="CAD1"/>
    <property type="match status" value="1"/>
</dbReference>
<dbReference type="InterPro" id="IPR013149">
    <property type="entry name" value="ADH-like_C"/>
</dbReference>
<comment type="caution">
    <text evidence="9">The sequence shown here is derived from an EMBL/GenBank/DDBJ whole genome shotgun (WGS) entry which is preliminary data.</text>
</comment>
<dbReference type="EMBL" id="FXWJ01000003">
    <property type="protein sequence ID" value="SMQ71273.1"/>
    <property type="molecule type" value="Genomic_DNA"/>
</dbReference>
<keyword evidence="2 7" id="KW-0479">Metal-binding</keyword>
<keyword evidence="4" id="KW-0560">Oxidoreductase</keyword>
<evidence type="ECO:0000256" key="1">
    <source>
        <dbReference type="ARBA" id="ARBA00001947"/>
    </source>
</evidence>
<dbReference type="InterPro" id="IPR002328">
    <property type="entry name" value="ADH_Zn_CS"/>
</dbReference>
<dbReference type="InterPro" id="IPR036291">
    <property type="entry name" value="NAD(P)-bd_dom_sf"/>
</dbReference>
<dbReference type="InterPro" id="IPR011032">
    <property type="entry name" value="GroES-like_sf"/>
</dbReference>
<organism evidence="9 10">
    <name type="scientific">Plantibacter elymi</name>
    <name type="common">nom. nud.</name>
    <dbReference type="NCBI Taxonomy" id="199708"/>
    <lineage>
        <taxon>Bacteria</taxon>
        <taxon>Bacillati</taxon>
        <taxon>Actinomycetota</taxon>
        <taxon>Actinomycetes</taxon>
        <taxon>Micrococcales</taxon>
        <taxon>Microbacteriaceae</taxon>
        <taxon>Plantibacter</taxon>
    </lineage>
</organism>
<evidence type="ECO:0000259" key="8">
    <source>
        <dbReference type="SMART" id="SM00829"/>
    </source>
</evidence>
<dbReference type="Pfam" id="PF08240">
    <property type="entry name" value="ADH_N"/>
    <property type="match status" value="1"/>
</dbReference>
<comment type="catalytic activity">
    <reaction evidence="6">
        <text>a primary alcohol + NADP(+) = an aldehyde + NADPH + H(+)</text>
        <dbReference type="Rhea" id="RHEA:15937"/>
        <dbReference type="ChEBI" id="CHEBI:15378"/>
        <dbReference type="ChEBI" id="CHEBI:15734"/>
        <dbReference type="ChEBI" id="CHEBI:17478"/>
        <dbReference type="ChEBI" id="CHEBI:57783"/>
        <dbReference type="ChEBI" id="CHEBI:58349"/>
        <dbReference type="EC" id="1.1.1.2"/>
    </reaction>
</comment>
<dbReference type="PANTHER" id="PTHR42683">
    <property type="entry name" value="ALDEHYDE REDUCTASE"/>
    <property type="match status" value="1"/>
</dbReference>